<dbReference type="PANTHER" id="PTHR33570">
    <property type="entry name" value="4-CARBOXYMUCONOLACTONE DECARBOXYLASE FAMILY PROTEIN"/>
    <property type="match status" value="1"/>
</dbReference>
<dbReference type="InterPro" id="IPR052512">
    <property type="entry name" value="4CMD/NDH-1_regulator"/>
</dbReference>
<dbReference type="InterPro" id="IPR003779">
    <property type="entry name" value="CMD-like"/>
</dbReference>
<comment type="caution">
    <text evidence="2">The sequence shown here is derived from an EMBL/GenBank/DDBJ whole genome shotgun (WGS) entry which is preliminary data.</text>
</comment>
<reference evidence="2 3" key="1">
    <citation type="submission" date="2021-04" db="EMBL/GenBank/DDBJ databases">
        <title>Draft genome sequence of Paenibacillus cisolokensis, LC2-13A.</title>
        <authorList>
            <person name="Uke A."/>
            <person name="Chhe C."/>
            <person name="Baramee S."/>
            <person name="Kosugi A."/>
        </authorList>
    </citation>
    <scope>NUCLEOTIDE SEQUENCE [LARGE SCALE GENOMIC DNA]</scope>
    <source>
        <strain evidence="2 3">LC2-13A</strain>
    </source>
</reference>
<name>A0ABQ4N7U3_9BACL</name>
<protein>
    <submittedName>
        <fullName evidence="2">4-carboxymuconolactone decarboxylase</fullName>
    </submittedName>
</protein>
<dbReference type="SUPFAM" id="SSF69118">
    <property type="entry name" value="AhpD-like"/>
    <property type="match status" value="1"/>
</dbReference>
<dbReference type="Proteomes" id="UP000680304">
    <property type="component" value="Unassembled WGS sequence"/>
</dbReference>
<dbReference type="InterPro" id="IPR029032">
    <property type="entry name" value="AhpD-like"/>
</dbReference>
<dbReference type="EMBL" id="BOVJ01000086">
    <property type="protein sequence ID" value="GIQ64242.1"/>
    <property type="molecule type" value="Genomic_DNA"/>
</dbReference>
<organism evidence="2 3">
    <name type="scientific">Paenibacillus cisolokensis</name>
    <dbReference type="NCBI Taxonomy" id="1658519"/>
    <lineage>
        <taxon>Bacteria</taxon>
        <taxon>Bacillati</taxon>
        <taxon>Bacillota</taxon>
        <taxon>Bacilli</taxon>
        <taxon>Bacillales</taxon>
        <taxon>Paenibacillaceae</taxon>
        <taxon>Paenibacillus</taxon>
    </lineage>
</organism>
<dbReference type="RefSeq" id="WP_213529051.1">
    <property type="nucleotide sequence ID" value="NZ_BOVJ01000086.1"/>
</dbReference>
<proteinExistence type="predicted"/>
<dbReference type="Pfam" id="PF02627">
    <property type="entry name" value="CMD"/>
    <property type="match status" value="1"/>
</dbReference>
<dbReference type="Gene3D" id="1.20.1290.10">
    <property type="entry name" value="AhpD-like"/>
    <property type="match status" value="1"/>
</dbReference>
<feature type="domain" description="Carboxymuconolactone decarboxylase-like" evidence="1">
    <location>
        <begin position="35"/>
        <end position="116"/>
    </location>
</feature>
<gene>
    <name evidence="2" type="ORF">PACILC2_28100</name>
</gene>
<dbReference type="PANTHER" id="PTHR33570:SF2">
    <property type="entry name" value="CARBOXYMUCONOLACTONE DECARBOXYLASE-LIKE DOMAIN-CONTAINING PROTEIN"/>
    <property type="match status" value="1"/>
</dbReference>
<accession>A0ABQ4N7U3</accession>
<keyword evidence="3" id="KW-1185">Reference proteome</keyword>
<evidence type="ECO:0000259" key="1">
    <source>
        <dbReference type="Pfam" id="PF02627"/>
    </source>
</evidence>
<evidence type="ECO:0000313" key="3">
    <source>
        <dbReference type="Proteomes" id="UP000680304"/>
    </source>
</evidence>
<sequence length="123" mass="13700">MELSRVEKGRQVMYDMMGEHGNAALNQIAAMDEGFAELLIGFFGDIYGRTGLDKKQKALVTLTTLITQGAHAQLRLHTHTALRAGLTEREIMETVIQCIPYVGFPSATNALHVIRETLDREKN</sequence>
<evidence type="ECO:0000313" key="2">
    <source>
        <dbReference type="EMBL" id="GIQ64242.1"/>
    </source>
</evidence>